<evidence type="ECO:0000313" key="2">
    <source>
        <dbReference type="RefSeq" id="XP_047740608.1"/>
    </source>
</evidence>
<protein>
    <submittedName>
        <fullName evidence="2">Uncharacterized protein LOC108670794 isoform X1</fullName>
    </submittedName>
</protein>
<dbReference type="PANTHER" id="PTHR41158:SF2">
    <property type="entry name" value="AGAP010294-PA"/>
    <property type="match status" value="1"/>
</dbReference>
<dbReference type="AlphaFoldDB" id="A0A979FVK1"/>
<dbReference type="Pfam" id="PF07841">
    <property type="entry name" value="DM4_12"/>
    <property type="match status" value="1"/>
</dbReference>
<evidence type="ECO:0000313" key="1">
    <source>
        <dbReference type="Proteomes" id="UP000694843"/>
    </source>
</evidence>
<sequence length="328" mass="35717">MVYFDEISTTMSPHGRNVAALRWVLLGLMASSLLTPLLAASLPSEAEPMQEEAAERKFVSKPNDIKKIRSQIEKQSAAIASGEQKRPAEHETGFQWGNLAGMALKMMVGGPANDPSNKADTISQLALSSVLSLQSGEMTWTKVISLVMEIILNLVGGGDSNAIDRQDVQPSPVQNIMSAVIAFMTGSQDQREINILARQASELLGLAVSLLDALRTSFSQRSLEARSLGTSDPMADVAVATTSMIKSFVKTYNTEDDLCMQKFLCEANRECVEGTSDAGYLFCQIGTYGMSYALERSTYTPFEIYNDAGRRGRIGEDCVLAYHDCNEL</sequence>
<dbReference type="InterPro" id="IPR006631">
    <property type="entry name" value="DM4_12"/>
</dbReference>
<dbReference type="Proteomes" id="UP000694843">
    <property type="component" value="Unplaced"/>
</dbReference>
<gene>
    <name evidence="2" type="primary">LOC108670794</name>
</gene>
<dbReference type="OrthoDB" id="7587145at2759"/>
<name>A0A979FVK1_HYAAZ</name>
<proteinExistence type="predicted"/>
<dbReference type="OMA" id="QRKVHAC"/>
<organism evidence="1 2">
    <name type="scientific">Hyalella azteca</name>
    <name type="common">Amphipod</name>
    <dbReference type="NCBI Taxonomy" id="294128"/>
    <lineage>
        <taxon>Eukaryota</taxon>
        <taxon>Metazoa</taxon>
        <taxon>Ecdysozoa</taxon>
        <taxon>Arthropoda</taxon>
        <taxon>Crustacea</taxon>
        <taxon>Multicrustacea</taxon>
        <taxon>Malacostraca</taxon>
        <taxon>Eumalacostraca</taxon>
        <taxon>Peracarida</taxon>
        <taxon>Amphipoda</taxon>
        <taxon>Senticaudata</taxon>
        <taxon>Talitrida</taxon>
        <taxon>Talitroidea</taxon>
        <taxon>Hyalellidae</taxon>
        <taxon>Hyalella</taxon>
    </lineage>
</organism>
<accession>A0A979FVK1</accession>
<dbReference type="PANTHER" id="PTHR41158">
    <property type="entry name" value="AGAP010294-PA"/>
    <property type="match status" value="1"/>
</dbReference>
<reference evidence="2" key="1">
    <citation type="submission" date="2025-08" db="UniProtKB">
        <authorList>
            <consortium name="RefSeq"/>
        </authorList>
    </citation>
    <scope>IDENTIFICATION</scope>
    <source>
        <tissue evidence="2">Whole organism</tissue>
    </source>
</reference>
<dbReference type="RefSeq" id="XP_047740608.1">
    <property type="nucleotide sequence ID" value="XM_047884652.1"/>
</dbReference>
<keyword evidence="1" id="KW-1185">Reference proteome</keyword>
<dbReference type="GeneID" id="108670794"/>